<dbReference type="EMBL" id="JBIAFP010000017">
    <property type="protein sequence ID" value="MFE9228181.1"/>
    <property type="molecule type" value="Genomic_DNA"/>
</dbReference>
<keyword evidence="3" id="KW-1185">Reference proteome</keyword>
<evidence type="ECO:0000259" key="1">
    <source>
        <dbReference type="Pfam" id="PF05239"/>
    </source>
</evidence>
<evidence type="ECO:0000313" key="2">
    <source>
        <dbReference type="EMBL" id="MFE9228181.1"/>
    </source>
</evidence>
<organism evidence="2 3">
    <name type="scientific">Streptomyces massasporeus</name>
    <dbReference type="NCBI Taxonomy" id="67324"/>
    <lineage>
        <taxon>Bacteria</taxon>
        <taxon>Bacillati</taxon>
        <taxon>Actinomycetota</taxon>
        <taxon>Actinomycetes</taxon>
        <taxon>Kitasatosporales</taxon>
        <taxon>Streptomycetaceae</taxon>
        <taxon>Streptomyces</taxon>
    </lineage>
</organism>
<feature type="domain" description="PRC-barrel" evidence="1">
    <location>
        <begin position="2"/>
        <end position="67"/>
    </location>
</feature>
<dbReference type="Proteomes" id="UP001601288">
    <property type="component" value="Unassembled WGS sequence"/>
</dbReference>
<dbReference type="RefSeq" id="WP_358285993.1">
    <property type="nucleotide sequence ID" value="NZ_JBEYGJ010000024.1"/>
</dbReference>
<dbReference type="Pfam" id="PF05239">
    <property type="entry name" value="PRC"/>
    <property type="match status" value="2"/>
</dbReference>
<accession>A0ABW6LIC1</accession>
<dbReference type="InterPro" id="IPR027275">
    <property type="entry name" value="PRC-brl_dom"/>
</dbReference>
<comment type="caution">
    <text evidence="2">The sequence shown here is derived from an EMBL/GenBank/DDBJ whole genome shotgun (WGS) entry which is preliminary data.</text>
</comment>
<reference evidence="2 3" key="1">
    <citation type="submission" date="2024-10" db="EMBL/GenBank/DDBJ databases">
        <title>The Natural Products Discovery Center: Release of the First 8490 Sequenced Strains for Exploring Actinobacteria Biosynthetic Diversity.</title>
        <authorList>
            <person name="Kalkreuter E."/>
            <person name="Kautsar S.A."/>
            <person name="Yang D."/>
            <person name="Bader C.D."/>
            <person name="Teijaro C.N."/>
            <person name="Fluegel L."/>
            <person name="Davis C.M."/>
            <person name="Simpson J.R."/>
            <person name="Lauterbach L."/>
            <person name="Steele A.D."/>
            <person name="Gui C."/>
            <person name="Meng S."/>
            <person name="Li G."/>
            <person name="Viehrig K."/>
            <person name="Ye F."/>
            <person name="Su P."/>
            <person name="Kiefer A.F."/>
            <person name="Nichols A."/>
            <person name="Cepeda A.J."/>
            <person name="Yan W."/>
            <person name="Fan B."/>
            <person name="Jiang Y."/>
            <person name="Adhikari A."/>
            <person name="Zheng C.-J."/>
            <person name="Schuster L."/>
            <person name="Cowan T.M."/>
            <person name="Smanski M.J."/>
            <person name="Chevrette M.G."/>
            <person name="De Carvalho L.P.S."/>
            <person name="Shen B."/>
        </authorList>
    </citation>
    <scope>NUCLEOTIDE SEQUENCE [LARGE SCALE GENOMIC DNA]</scope>
    <source>
        <strain evidence="2 3">NPDC007066</strain>
    </source>
</reference>
<sequence>MLLSEIMDRPVMDTDAAQSIGKVEGLVITARPPRIAALRLKKTNGGGTLLTWQDVHAIGPDAIMARANAREGTTEDIAERAAACRSLPGRRILSERGTEIGLLQDIDFDPESGKVLGLLTSSGTLPGQGLLGIGSYAVVVQEA</sequence>
<gene>
    <name evidence="2" type="ORF">ACFYM3_26815</name>
</gene>
<feature type="domain" description="PRC-barrel" evidence="1">
    <location>
        <begin position="83"/>
        <end position="127"/>
    </location>
</feature>
<protein>
    <submittedName>
        <fullName evidence="2">PRC-barrel domain-containing protein</fullName>
    </submittedName>
</protein>
<name>A0ABW6LIC1_9ACTN</name>
<proteinExistence type="predicted"/>
<evidence type="ECO:0000313" key="3">
    <source>
        <dbReference type="Proteomes" id="UP001601288"/>
    </source>
</evidence>
<dbReference type="InterPro" id="IPR011033">
    <property type="entry name" value="PRC_barrel-like_sf"/>
</dbReference>
<dbReference type="SUPFAM" id="SSF50346">
    <property type="entry name" value="PRC-barrel domain"/>
    <property type="match status" value="2"/>
</dbReference>
<dbReference type="Gene3D" id="2.30.30.240">
    <property type="entry name" value="PRC-barrel domain"/>
    <property type="match status" value="2"/>
</dbReference>